<comment type="subcellular location">
    <subcellularLocation>
        <location evidence="1">Membrane</location>
        <topology evidence="1">Multi-pass membrane protein</topology>
    </subcellularLocation>
</comment>
<organism evidence="7 8">
    <name type="scientific">Massilia yuzhufengensis</name>
    <dbReference type="NCBI Taxonomy" id="1164594"/>
    <lineage>
        <taxon>Bacteria</taxon>
        <taxon>Pseudomonadati</taxon>
        <taxon>Pseudomonadota</taxon>
        <taxon>Betaproteobacteria</taxon>
        <taxon>Burkholderiales</taxon>
        <taxon>Oxalobacteraceae</taxon>
        <taxon>Telluria group</taxon>
        <taxon>Massilia</taxon>
    </lineage>
</organism>
<reference evidence="8" key="1">
    <citation type="submission" date="2016-10" db="EMBL/GenBank/DDBJ databases">
        <authorList>
            <person name="Varghese N."/>
            <person name="Submissions S."/>
        </authorList>
    </citation>
    <scope>NUCLEOTIDE SEQUENCE [LARGE SCALE GENOMIC DNA]</scope>
    <source>
        <strain evidence="8">CGMCC 1.12041</strain>
    </source>
</reference>
<dbReference type="GO" id="GO:0016020">
    <property type="term" value="C:membrane"/>
    <property type="evidence" value="ECO:0007669"/>
    <property type="project" value="UniProtKB-SubCell"/>
</dbReference>
<accession>A0A1I1I9R2</accession>
<name>A0A1I1I9R2_9BURK</name>
<evidence type="ECO:0000256" key="2">
    <source>
        <dbReference type="ARBA" id="ARBA00022448"/>
    </source>
</evidence>
<keyword evidence="3 6" id="KW-0812">Transmembrane</keyword>
<dbReference type="Pfam" id="PF07690">
    <property type="entry name" value="MFS_1"/>
    <property type="match status" value="1"/>
</dbReference>
<keyword evidence="2" id="KW-0813">Transport</keyword>
<dbReference type="Proteomes" id="UP000198639">
    <property type="component" value="Unassembled WGS sequence"/>
</dbReference>
<keyword evidence="8" id="KW-1185">Reference proteome</keyword>
<gene>
    <name evidence="7" type="ORF">SAMN05216204_105137</name>
</gene>
<feature type="transmembrane region" description="Helical" evidence="6">
    <location>
        <begin position="381"/>
        <end position="402"/>
    </location>
</feature>
<feature type="transmembrane region" description="Helical" evidence="6">
    <location>
        <begin position="53"/>
        <end position="74"/>
    </location>
</feature>
<dbReference type="PANTHER" id="PTHR19432">
    <property type="entry name" value="SUGAR TRANSPORTER"/>
    <property type="match status" value="1"/>
</dbReference>
<dbReference type="EMBL" id="FOLD01000005">
    <property type="protein sequence ID" value="SFC32894.1"/>
    <property type="molecule type" value="Genomic_DNA"/>
</dbReference>
<feature type="transmembrane region" description="Helical" evidence="6">
    <location>
        <begin position="86"/>
        <end position="103"/>
    </location>
</feature>
<dbReference type="OrthoDB" id="7584869at2"/>
<feature type="transmembrane region" description="Helical" evidence="6">
    <location>
        <begin position="348"/>
        <end position="369"/>
    </location>
</feature>
<dbReference type="GO" id="GO:0022857">
    <property type="term" value="F:transmembrane transporter activity"/>
    <property type="evidence" value="ECO:0007669"/>
    <property type="project" value="InterPro"/>
</dbReference>
<feature type="transmembrane region" description="Helical" evidence="6">
    <location>
        <begin position="188"/>
        <end position="206"/>
    </location>
</feature>
<feature type="transmembrane region" description="Helical" evidence="6">
    <location>
        <begin position="293"/>
        <end position="316"/>
    </location>
</feature>
<keyword evidence="4 6" id="KW-1133">Transmembrane helix</keyword>
<dbReference type="STRING" id="1164594.SAMN05216204_105137"/>
<evidence type="ECO:0000256" key="1">
    <source>
        <dbReference type="ARBA" id="ARBA00004141"/>
    </source>
</evidence>
<feature type="transmembrane region" description="Helical" evidence="6">
    <location>
        <begin position="12"/>
        <end position="33"/>
    </location>
</feature>
<feature type="transmembrane region" description="Helical" evidence="6">
    <location>
        <begin position="109"/>
        <end position="127"/>
    </location>
</feature>
<proteinExistence type="predicted"/>
<feature type="transmembrane region" description="Helical" evidence="6">
    <location>
        <begin position="323"/>
        <end position="342"/>
    </location>
</feature>
<evidence type="ECO:0000256" key="5">
    <source>
        <dbReference type="ARBA" id="ARBA00023136"/>
    </source>
</evidence>
<sequence length="445" mass="48038">MDMHTGTLKPRLSFWQLWNMSFGFFGIQFGFALQNANTSRIFSTLGADPDNLALYWLAAPVTGLLVQPIIGYLSDNTWHPKWGRRRPFFFIGAVLAAIALFLMPNSAALWMAVAVLWLMDAAINVSMEPFRAFVGDKLDTSQQTAGYAMQTFFIGCGAVIASLLPTFFESMGVSNEAVGGLIPDTVRYSFYAGGAIFFLAVLWTVVSADELPPPDMEAFNAERKHARSFSVALAEILGGFAKMPKTMVQLAFVQFFTWIALFAMWIYTGSAIADNVFGTTDAQSSSFQAAGSWVGIMFAVYSGVSALAAFILPIFARATSRKTVHATCLAIGGLSLASIYFITDKHTLMVPMIGVGLAWASILTMPYAILAGSLPAKRMGYFMGLFNFFVVIPQICSGLLLGGVTKHFFGGHTVLTLMLGGACMLVAAVLTLFVSDRAAPVKASA</sequence>
<evidence type="ECO:0000313" key="7">
    <source>
        <dbReference type="EMBL" id="SFC32894.1"/>
    </source>
</evidence>
<evidence type="ECO:0000313" key="8">
    <source>
        <dbReference type="Proteomes" id="UP000198639"/>
    </source>
</evidence>
<dbReference type="SUPFAM" id="SSF103473">
    <property type="entry name" value="MFS general substrate transporter"/>
    <property type="match status" value="1"/>
</dbReference>
<dbReference type="InterPro" id="IPR011701">
    <property type="entry name" value="MFS"/>
</dbReference>
<feature type="transmembrane region" description="Helical" evidence="6">
    <location>
        <begin position="147"/>
        <end position="168"/>
    </location>
</feature>
<dbReference type="InterPro" id="IPR036259">
    <property type="entry name" value="MFS_trans_sf"/>
</dbReference>
<protein>
    <submittedName>
        <fullName evidence="7">Maltose/moltooligosaccharide transporter</fullName>
    </submittedName>
</protein>
<dbReference type="RefSeq" id="WP_091872786.1">
    <property type="nucleotide sequence ID" value="NZ_FOLD01000005.1"/>
</dbReference>
<evidence type="ECO:0000256" key="4">
    <source>
        <dbReference type="ARBA" id="ARBA00022989"/>
    </source>
</evidence>
<evidence type="ECO:0000256" key="3">
    <source>
        <dbReference type="ARBA" id="ARBA00022692"/>
    </source>
</evidence>
<dbReference type="AlphaFoldDB" id="A0A1I1I9R2"/>
<dbReference type="Gene3D" id="1.20.1250.20">
    <property type="entry name" value="MFS general substrate transporter like domains"/>
    <property type="match status" value="1"/>
</dbReference>
<dbReference type="PANTHER" id="PTHR19432:SF35">
    <property type="entry name" value="SOLUTE CARRIER FAMILY 45 MEMBER 3 ISOFORM X1"/>
    <property type="match status" value="1"/>
</dbReference>
<evidence type="ECO:0000256" key="6">
    <source>
        <dbReference type="SAM" id="Phobius"/>
    </source>
</evidence>
<feature type="transmembrane region" description="Helical" evidence="6">
    <location>
        <begin position="414"/>
        <end position="434"/>
    </location>
</feature>
<feature type="transmembrane region" description="Helical" evidence="6">
    <location>
        <begin position="250"/>
        <end position="273"/>
    </location>
</feature>
<keyword evidence="5 6" id="KW-0472">Membrane</keyword>